<feature type="transmembrane region" description="Helical" evidence="1">
    <location>
        <begin position="102"/>
        <end position="120"/>
    </location>
</feature>
<keyword evidence="1" id="KW-0812">Transmembrane</keyword>
<keyword evidence="1" id="KW-0472">Membrane</keyword>
<dbReference type="PIRSF" id="PIRSF021239">
    <property type="entry name" value="UCP021239"/>
    <property type="match status" value="1"/>
</dbReference>
<dbReference type="STRING" id="153721.MYP_905"/>
<dbReference type="Proteomes" id="UP000030185">
    <property type="component" value="Unassembled WGS sequence"/>
</dbReference>
<name>A0A098LBF0_9BACT</name>
<evidence type="ECO:0000313" key="2">
    <source>
        <dbReference type="EMBL" id="GAL83678.1"/>
    </source>
</evidence>
<feature type="transmembrane region" description="Helical" evidence="1">
    <location>
        <begin position="36"/>
        <end position="55"/>
    </location>
</feature>
<dbReference type="InterPro" id="IPR007437">
    <property type="entry name" value="DUF486"/>
</dbReference>
<reference evidence="2 3" key="1">
    <citation type="submission" date="2014-09" db="EMBL/GenBank/DDBJ databases">
        <title>Sporocytophaga myxococcoides PG-01 genome sequencing.</title>
        <authorList>
            <person name="Liu L."/>
            <person name="Gao P.J."/>
            <person name="Chen G.J."/>
            <person name="Wang L.S."/>
        </authorList>
    </citation>
    <scope>NUCLEOTIDE SEQUENCE [LARGE SCALE GENOMIC DNA]</scope>
    <source>
        <strain evidence="2 3">PG-01</strain>
    </source>
</reference>
<protein>
    <submittedName>
        <fullName evidence="2">Membrane protein</fullName>
    </submittedName>
</protein>
<dbReference type="EMBL" id="BBLT01000002">
    <property type="protein sequence ID" value="GAL83678.1"/>
    <property type="molecule type" value="Genomic_DNA"/>
</dbReference>
<dbReference type="PANTHER" id="PTHR38482">
    <property type="entry name" value="DMT FAMILY PROTEIN"/>
    <property type="match status" value="1"/>
</dbReference>
<proteinExistence type="predicted"/>
<sequence>MKGILAIGLLILSNAFMTLAWYGHLFFKKVPWFSKLGLFGVIIISWGMAFFEYCFQVPANRIGFEENGGPFSLFELKVIQEVVSLTVFTAFAILVFKSDKLAWNYVVGFSLLILAVFFIFKKW</sequence>
<comment type="caution">
    <text evidence="2">The sequence shown here is derived from an EMBL/GenBank/DDBJ whole genome shotgun (WGS) entry which is preliminary data.</text>
</comment>
<evidence type="ECO:0000256" key="1">
    <source>
        <dbReference type="SAM" id="Phobius"/>
    </source>
</evidence>
<dbReference type="RefSeq" id="WP_045459290.1">
    <property type="nucleotide sequence ID" value="NZ_BBLT01000002.1"/>
</dbReference>
<gene>
    <name evidence="2" type="ORF">MYP_905</name>
</gene>
<evidence type="ECO:0000313" key="3">
    <source>
        <dbReference type="Proteomes" id="UP000030185"/>
    </source>
</evidence>
<keyword evidence="3" id="KW-1185">Reference proteome</keyword>
<organism evidence="2 3">
    <name type="scientific">Sporocytophaga myxococcoides</name>
    <dbReference type="NCBI Taxonomy" id="153721"/>
    <lineage>
        <taxon>Bacteria</taxon>
        <taxon>Pseudomonadati</taxon>
        <taxon>Bacteroidota</taxon>
        <taxon>Cytophagia</taxon>
        <taxon>Cytophagales</taxon>
        <taxon>Cytophagaceae</taxon>
        <taxon>Sporocytophaga</taxon>
    </lineage>
</organism>
<dbReference type="AlphaFoldDB" id="A0A098LBF0"/>
<accession>A0A098LBF0</accession>
<dbReference type="eggNOG" id="COG3169">
    <property type="taxonomic scope" value="Bacteria"/>
</dbReference>
<dbReference type="OrthoDB" id="9805206at2"/>
<dbReference type="Pfam" id="PF04342">
    <property type="entry name" value="DMT_6"/>
    <property type="match status" value="1"/>
</dbReference>
<keyword evidence="1" id="KW-1133">Transmembrane helix</keyword>
<feature type="transmembrane region" description="Helical" evidence="1">
    <location>
        <begin position="76"/>
        <end position="96"/>
    </location>
</feature>
<dbReference type="PANTHER" id="PTHR38482:SF1">
    <property type="entry name" value="DMT FAMILY PROTEIN"/>
    <property type="match status" value="1"/>
</dbReference>